<dbReference type="Pfam" id="PF02371">
    <property type="entry name" value="Transposase_20"/>
    <property type="match status" value="1"/>
</dbReference>
<keyword evidence="1" id="KW-0175">Coiled coil</keyword>
<evidence type="ECO:0000259" key="3">
    <source>
        <dbReference type="Pfam" id="PF02371"/>
    </source>
</evidence>
<keyword evidence="5" id="KW-1185">Reference proteome</keyword>
<reference evidence="4" key="1">
    <citation type="submission" date="2020-08" db="EMBL/GenBank/DDBJ databases">
        <title>Ramlibacter sp. USB13 16S ribosomal RNA gene genome sequencing and assembly.</title>
        <authorList>
            <person name="Kang M."/>
        </authorList>
    </citation>
    <scope>NUCLEOTIDE SEQUENCE</scope>
    <source>
        <strain evidence="4">USB13</strain>
    </source>
</reference>
<organism evidence="4 5">
    <name type="scientific">Ramlibacter cellulosilyticus</name>
    <dbReference type="NCBI Taxonomy" id="2764187"/>
    <lineage>
        <taxon>Bacteria</taxon>
        <taxon>Pseudomonadati</taxon>
        <taxon>Pseudomonadota</taxon>
        <taxon>Betaproteobacteria</taxon>
        <taxon>Burkholderiales</taxon>
        <taxon>Comamonadaceae</taxon>
        <taxon>Ramlibacter</taxon>
    </lineage>
</organism>
<feature type="coiled-coil region" evidence="1">
    <location>
        <begin position="163"/>
        <end position="190"/>
    </location>
</feature>
<gene>
    <name evidence="4" type="ORF">H8N03_25990</name>
</gene>
<dbReference type="EMBL" id="JACORT010000033">
    <property type="protein sequence ID" value="MBC5786411.1"/>
    <property type="molecule type" value="Genomic_DNA"/>
</dbReference>
<protein>
    <submittedName>
        <fullName evidence="4">IS110 family transposase</fullName>
    </submittedName>
</protein>
<name>A0A923MWL9_9BURK</name>
<feature type="domain" description="Transposase IS116/IS110/IS902 C-terminal" evidence="3">
    <location>
        <begin position="199"/>
        <end position="279"/>
    </location>
</feature>
<dbReference type="GO" id="GO:0004803">
    <property type="term" value="F:transposase activity"/>
    <property type="evidence" value="ECO:0007669"/>
    <property type="project" value="InterPro"/>
</dbReference>
<dbReference type="GO" id="GO:0006313">
    <property type="term" value="P:DNA transposition"/>
    <property type="evidence" value="ECO:0007669"/>
    <property type="project" value="InterPro"/>
</dbReference>
<dbReference type="NCBIfam" id="NF033542">
    <property type="entry name" value="transpos_IS110"/>
    <property type="match status" value="1"/>
</dbReference>
<dbReference type="RefSeq" id="WP_187079155.1">
    <property type="nucleotide sequence ID" value="NZ_JACORT010000033.1"/>
</dbReference>
<dbReference type="Proteomes" id="UP000608513">
    <property type="component" value="Unassembled WGS sequence"/>
</dbReference>
<proteinExistence type="predicted"/>
<dbReference type="PANTHER" id="PTHR33055:SF3">
    <property type="entry name" value="PUTATIVE TRANSPOSASE FOR IS117-RELATED"/>
    <property type="match status" value="1"/>
</dbReference>
<feature type="domain" description="Transposase IS110-like N-terminal" evidence="2">
    <location>
        <begin position="10"/>
        <end position="153"/>
    </location>
</feature>
<dbReference type="Pfam" id="PF01548">
    <property type="entry name" value="DEDD_Tnp_IS110"/>
    <property type="match status" value="1"/>
</dbReference>
<dbReference type="InterPro" id="IPR047650">
    <property type="entry name" value="Transpos_IS110"/>
</dbReference>
<dbReference type="AlphaFoldDB" id="A0A923MWL9"/>
<dbReference type="GO" id="GO:0003677">
    <property type="term" value="F:DNA binding"/>
    <property type="evidence" value="ECO:0007669"/>
    <property type="project" value="InterPro"/>
</dbReference>
<dbReference type="InterPro" id="IPR002525">
    <property type="entry name" value="Transp_IS110-like_N"/>
</dbReference>
<sequence>MAQEKKLDTIGIDVSKEKLDVALLREQGKFRDKVVANSRKGFQELAAWLAKQDVTKAHVCMEATGAYWEDLAEFLVDAGFEVSVVNPLLIRKFGESLGERSKTDKLDARVIAKFCAQRVPERWQAPSKAIRGLRALVRRREALIGLRTEELNRRDSASEPRVLESISKVIAMLDEQIAEIERQIRQHIDSDPTLKDQRKLLESVPGIGPVLSGMLLSYYGGDLRFATSKQAVAFAGLDTSRRESGTSVRGKPRLSKKGHSDIRGTLYMPAVVAMTRTAWGRIFAGRLAAAGKPPMLVIGAVMRKLVAIAYGVLKSGQPFNPALHAA</sequence>
<dbReference type="InterPro" id="IPR003346">
    <property type="entry name" value="Transposase_20"/>
</dbReference>
<comment type="caution">
    <text evidence="4">The sequence shown here is derived from an EMBL/GenBank/DDBJ whole genome shotgun (WGS) entry which is preliminary data.</text>
</comment>
<dbReference type="PANTHER" id="PTHR33055">
    <property type="entry name" value="TRANSPOSASE FOR INSERTION SEQUENCE ELEMENT IS1111A"/>
    <property type="match status" value="1"/>
</dbReference>
<evidence type="ECO:0000259" key="2">
    <source>
        <dbReference type="Pfam" id="PF01548"/>
    </source>
</evidence>
<accession>A0A923MWL9</accession>
<evidence type="ECO:0000256" key="1">
    <source>
        <dbReference type="SAM" id="Coils"/>
    </source>
</evidence>
<evidence type="ECO:0000313" key="5">
    <source>
        <dbReference type="Proteomes" id="UP000608513"/>
    </source>
</evidence>
<evidence type="ECO:0000313" key="4">
    <source>
        <dbReference type="EMBL" id="MBC5786411.1"/>
    </source>
</evidence>